<gene>
    <name evidence="1" type="ORF">UFOVP348_2</name>
</gene>
<organism evidence="1">
    <name type="scientific">uncultured Caudovirales phage</name>
    <dbReference type="NCBI Taxonomy" id="2100421"/>
    <lineage>
        <taxon>Viruses</taxon>
        <taxon>Duplodnaviria</taxon>
        <taxon>Heunggongvirae</taxon>
        <taxon>Uroviricota</taxon>
        <taxon>Caudoviricetes</taxon>
        <taxon>Peduoviridae</taxon>
        <taxon>Maltschvirus</taxon>
        <taxon>Maltschvirus maltsch</taxon>
    </lineage>
</organism>
<name>A0A6J5M1E0_9CAUD</name>
<dbReference type="EMBL" id="LR796364">
    <property type="protein sequence ID" value="CAB4138820.1"/>
    <property type="molecule type" value="Genomic_DNA"/>
</dbReference>
<reference evidence="1" key="1">
    <citation type="submission" date="2020-04" db="EMBL/GenBank/DDBJ databases">
        <authorList>
            <person name="Chiriac C."/>
            <person name="Salcher M."/>
            <person name="Ghai R."/>
            <person name="Kavagutti S V."/>
        </authorList>
    </citation>
    <scope>NUCLEOTIDE SEQUENCE</scope>
</reference>
<sequence length="65" mass="7244">MSTLDTTATLTALHRTNAIARMRKLALHEIVFEAREASSLEALRMHLERIVGDLEALELEVVSKA</sequence>
<proteinExistence type="predicted"/>
<accession>A0A6J5M1E0</accession>
<evidence type="ECO:0000313" key="1">
    <source>
        <dbReference type="EMBL" id="CAB4138820.1"/>
    </source>
</evidence>
<protein>
    <submittedName>
        <fullName evidence="1">Uncharacterized protein</fullName>
    </submittedName>
</protein>